<sequence length="106" mass="11374">MTQQPAPQQPAPQHPAPQPPGPSALDHAKRIGAAILWSFLAGTGVVMMFSGEGLQYGALGALFGLYAVYLWRGGTFVIVLLPMWIWAPLAAIGAVRRLARRSHRSS</sequence>
<dbReference type="RefSeq" id="WP_205121941.1">
    <property type="nucleotide sequence ID" value="NZ_JAFBCM010000001.1"/>
</dbReference>
<name>A0ABV7YM60_9ACTN</name>
<evidence type="ECO:0000256" key="2">
    <source>
        <dbReference type="SAM" id="Phobius"/>
    </source>
</evidence>
<feature type="compositionally biased region" description="Pro residues" evidence="1">
    <location>
        <begin position="7"/>
        <end position="22"/>
    </location>
</feature>
<protein>
    <submittedName>
        <fullName evidence="3">Uncharacterized protein</fullName>
    </submittedName>
</protein>
<accession>A0ABV7YM60</accession>
<evidence type="ECO:0000256" key="1">
    <source>
        <dbReference type="SAM" id="MobiDB-lite"/>
    </source>
</evidence>
<evidence type="ECO:0000313" key="4">
    <source>
        <dbReference type="Proteomes" id="UP001595699"/>
    </source>
</evidence>
<keyword evidence="2" id="KW-0472">Membrane</keyword>
<organism evidence="3 4">
    <name type="scientific">Tenggerimyces flavus</name>
    <dbReference type="NCBI Taxonomy" id="1708749"/>
    <lineage>
        <taxon>Bacteria</taxon>
        <taxon>Bacillati</taxon>
        <taxon>Actinomycetota</taxon>
        <taxon>Actinomycetes</taxon>
        <taxon>Propionibacteriales</taxon>
        <taxon>Nocardioidaceae</taxon>
        <taxon>Tenggerimyces</taxon>
    </lineage>
</organism>
<keyword evidence="2" id="KW-0812">Transmembrane</keyword>
<proteinExistence type="predicted"/>
<dbReference type="Proteomes" id="UP001595699">
    <property type="component" value="Unassembled WGS sequence"/>
</dbReference>
<comment type="caution">
    <text evidence="3">The sequence shown here is derived from an EMBL/GenBank/DDBJ whole genome shotgun (WGS) entry which is preliminary data.</text>
</comment>
<dbReference type="EMBL" id="JBHRZH010000055">
    <property type="protein sequence ID" value="MFC3766451.1"/>
    <property type="molecule type" value="Genomic_DNA"/>
</dbReference>
<keyword evidence="2" id="KW-1133">Transmembrane helix</keyword>
<keyword evidence="4" id="KW-1185">Reference proteome</keyword>
<feature type="transmembrane region" description="Helical" evidence="2">
    <location>
        <begin position="69"/>
        <end position="95"/>
    </location>
</feature>
<feature type="transmembrane region" description="Helical" evidence="2">
    <location>
        <begin position="31"/>
        <end position="49"/>
    </location>
</feature>
<reference evidence="4" key="1">
    <citation type="journal article" date="2019" name="Int. J. Syst. Evol. Microbiol.">
        <title>The Global Catalogue of Microorganisms (GCM) 10K type strain sequencing project: providing services to taxonomists for standard genome sequencing and annotation.</title>
        <authorList>
            <consortium name="The Broad Institute Genomics Platform"/>
            <consortium name="The Broad Institute Genome Sequencing Center for Infectious Disease"/>
            <person name="Wu L."/>
            <person name="Ma J."/>
        </authorList>
    </citation>
    <scope>NUCLEOTIDE SEQUENCE [LARGE SCALE GENOMIC DNA]</scope>
    <source>
        <strain evidence="4">CGMCC 4.7241</strain>
    </source>
</reference>
<gene>
    <name evidence="3" type="ORF">ACFOUW_36880</name>
</gene>
<feature type="region of interest" description="Disordered" evidence="1">
    <location>
        <begin position="1"/>
        <end position="26"/>
    </location>
</feature>
<evidence type="ECO:0000313" key="3">
    <source>
        <dbReference type="EMBL" id="MFC3766451.1"/>
    </source>
</evidence>